<dbReference type="RefSeq" id="XP_031405674.1">
    <property type="nucleotide sequence ID" value="XM_031549814.1"/>
</dbReference>
<keyword evidence="1" id="KW-0808">Transferase</keyword>
<organism evidence="8 9">
    <name type="scientific">Punica granatum</name>
    <name type="common">Pomegranate</name>
    <dbReference type="NCBI Taxonomy" id="22663"/>
    <lineage>
        <taxon>Eukaryota</taxon>
        <taxon>Viridiplantae</taxon>
        <taxon>Streptophyta</taxon>
        <taxon>Embryophyta</taxon>
        <taxon>Tracheophyta</taxon>
        <taxon>Spermatophyta</taxon>
        <taxon>Magnoliopsida</taxon>
        <taxon>eudicotyledons</taxon>
        <taxon>Gunneridae</taxon>
        <taxon>Pentapetalae</taxon>
        <taxon>rosids</taxon>
        <taxon>malvids</taxon>
        <taxon>Myrtales</taxon>
        <taxon>Lythraceae</taxon>
        <taxon>Punica</taxon>
    </lineage>
</organism>
<evidence type="ECO:0000256" key="1">
    <source>
        <dbReference type="ARBA" id="ARBA00022679"/>
    </source>
</evidence>
<dbReference type="GO" id="GO:0003964">
    <property type="term" value="F:RNA-directed DNA polymerase activity"/>
    <property type="evidence" value="ECO:0007669"/>
    <property type="project" value="UniProtKB-KW"/>
</dbReference>
<keyword evidence="2" id="KW-0548">Nucleotidyltransferase</keyword>
<evidence type="ECO:0000256" key="6">
    <source>
        <dbReference type="ARBA" id="ARBA00022918"/>
    </source>
</evidence>
<keyword evidence="6" id="KW-0695">RNA-directed DNA polymerase</keyword>
<evidence type="ECO:0000313" key="9">
    <source>
        <dbReference type="RefSeq" id="XP_031405674.1"/>
    </source>
</evidence>
<dbReference type="Proteomes" id="UP000515151">
    <property type="component" value="Chromosome 7"/>
</dbReference>
<dbReference type="SUPFAM" id="SSF56672">
    <property type="entry name" value="DNA/RNA polymerases"/>
    <property type="match status" value="1"/>
</dbReference>
<accession>A0A6P8EGS0</accession>
<evidence type="ECO:0000259" key="7">
    <source>
        <dbReference type="Pfam" id="PF17917"/>
    </source>
</evidence>
<evidence type="ECO:0000256" key="3">
    <source>
        <dbReference type="ARBA" id="ARBA00022722"/>
    </source>
</evidence>
<keyword evidence="3" id="KW-0540">Nuclease</keyword>
<sequence length="238" mass="27702">MKKRCRFCQDKVVFLGFVISQQGVEVDEEKGQGYSRMAHSHYRIRGVGIGAVLMQDKRPIAYFSEKLSGASLNYSTYDKEFYALIRALETWEHYLVPKEFIIHTDHESLKYLKGQNKLNRRHAKWVEYLEIFPYVIKYKQGNINVVADALSRRYALISVMNAKLLGFELIKSRYVDDPYFSPIRLACDKDVVDGYYMHDGYLYKLGKLCIPSGSVRELLVREAHAGGFSRPFRREEDS</sequence>
<evidence type="ECO:0000256" key="2">
    <source>
        <dbReference type="ARBA" id="ARBA00022695"/>
    </source>
</evidence>
<dbReference type="PANTHER" id="PTHR35046:SF9">
    <property type="entry name" value="RNA-DIRECTED DNA POLYMERASE"/>
    <property type="match status" value="1"/>
</dbReference>
<dbReference type="OrthoDB" id="1933708at2759"/>
<proteinExistence type="predicted"/>
<reference evidence="8" key="1">
    <citation type="journal article" date="2020" name="Plant Biotechnol. J.">
        <title>The pomegranate (Punica granatum L.) draft genome dissects genetic divergence between soft- and hard-seeded cultivars.</title>
        <authorList>
            <person name="Luo X."/>
            <person name="Li H."/>
            <person name="Wu Z."/>
            <person name="Yao W."/>
            <person name="Zhao P."/>
            <person name="Cao D."/>
            <person name="Yu H."/>
            <person name="Li K."/>
            <person name="Poudel K."/>
            <person name="Zhao D."/>
            <person name="Zhang F."/>
            <person name="Xia X."/>
            <person name="Chen L."/>
            <person name="Wang Q."/>
            <person name="Jing D."/>
            <person name="Cao S."/>
        </authorList>
    </citation>
    <scope>NUCLEOTIDE SEQUENCE [LARGE SCALE GENOMIC DNA]</scope>
    <source>
        <strain evidence="8">cv. Tunisia</strain>
    </source>
</reference>
<dbReference type="GO" id="GO:0016787">
    <property type="term" value="F:hydrolase activity"/>
    <property type="evidence" value="ECO:0007669"/>
    <property type="project" value="UniProtKB-KW"/>
</dbReference>
<dbReference type="GeneID" id="116214406"/>
<dbReference type="Pfam" id="PF17917">
    <property type="entry name" value="RT_RNaseH"/>
    <property type="match status" value="1"/>
</dbReference>
<dbReference type="InterPro" id="IPR043502">
    <property type="entry name" value="DNA/RNA_pol_sf"/>
</dbReference>
<gene>
    <name evidence="9" type="primary">LOC116214406</name>
</gene>
<reference evidence="9" key="2">
    <citation type="submission" date="2025-08" db="UniProtKB">
        <authorList>
            <consortium name="RefSeq"/>
        </authorList>
    </citation>
    <scope>IDENTIFICATION</scope>
    <source>
        <tissue evidence="9">Leaf</tissue>
    </source>
</reference>
<protein>
    <submittedName>
        <fullName evidence="9">Uncharacterized protein LOC116214406</fullName>
    </submittedName>
</protein>
<dbReference type="GO" id="GO:0004519">
    <property type="term" value="F:endonuclease activity"/>
    <property type="evidence" value="ECO:0007669"/>
    <property type="project" value="UniProtKB-KW"/>
</dbReference>
<keyword evidence="5" id="KW-0378">Hydrolase</keyword>
<keyword evidence="4" id="KW-0255">Endonuclease</keyword>
<dbReference type="InterPro" id="IPR041373">
    <property type="entry name" value="RT_RNaseH"/>
</dbReference>
<evidence type="ECO:0000256" key="4">
    <source>
        <dbReference type="ARBA" id="ARBA00022759"/>
    </source>
</evidence>
<dbReference type="PANTHER" id="PTHR35046">
    <property type="entry name" value="ZINC KNUCKLE (CCHC-TYPE) FAMILY PROTEIN"/>
    <property type="match status" value="1"/>
</dbReference>
<dbReference type="AlphaFoldDB" id="A0A6P8EGS0"/>
<name>A0A6P8EGS0_PUNGR</name>
<feature type="domain" description="Reverse transcriptase RNase H-like" evidence="7">
    <location>
        <begin position="46"/>
        <end position="130"/>
    </location>
</feature>
<dbReference type="CDD" id="cd09274">
    <property type="entry name" value="RNase_HI_RT_Ty3"/>
    <property type="match status" value="1"/>
</dbReference>
<evidence type="ECO:0000313" key="8">
    <source>
        <dbReference type="Proteomes" id="UP000515151"/>
    </source>
</evidence>
<evidence type="ECO:0000256" key="5">
    <source>
        <dbReference type="ARBA" id="ARBA00022801"/>
    </source>
</evidence>
<keyword evidence="8" id="KW-1185">Reference proteome</keyword>